<gene>
    <name evidence="1" type="ORF">SAMN04487945_1574</name>
</gene>
<dbReference type="OrthoDB" id="316727at2157"/>
<dbReference type="SUPFAM" id="SSF81585">
    <property type="entry name" value="PsbU/PolX domain-like"/>
    <property type="match status" value="1"/>
</dbReference>
<name>A0A1I0PC73_9EURY</name>
<keyword evidence="2" id="KW-1185">Reference proteome</keyword>
<reference evidence="1 2" key="1">
    <citation type="submission" date="2016-10" db="EMBL/GenBank/DDBJ databases">
        <authorList>
            <person name="de Groot N.N."/>
        </authorList>
    </citation>
    <scope>NUCLEOTIDE SEQUENCE [LARGE SCALE GENOMIC DNA]</scope>
    <source>
        <strain evidence="1 2">CGMCC 1.5337</strain>
    </source>
</reference>
<dbReference type="EMBL" id="FOJA01000001">
    <property type="protein sequence ID" value="SEW11792.1"/>
    <property type="molecule type" value="Genomic_DNA"/>
</dbReference>
<dbReference type="RefSeq" id="WP_089668776.1">
    <property type="nucleotide sequence ID" value="NZ_FOJA01000001.1"/>
</dbReference>
<accession>A0A1I0PC73</accession>
<proteinExistence type="predicted"/>
<dbReference type="Proteomes" id="UP000198518">
    <property type="component" value="Unassembled WGS sequence"/>
</dbReference>
<organism evidence="1 2">
    <name type="scientific">Halobacterium jilantaiense</name>
    <dbReference type="NCBI Taxonomy" id="355548"/>
    <lineage>
        <taxon>Archaea</taxon>
        <taxon>Methanobacteriati</taxon>
        <taxon>Methanobacteriota</taxon>
        <taxon>Stenosarchaea group</taxon>
        <taxon>Halobacteria</taxon>
        <taxon>Halobacteriales</taxon>
        <taxon>Halobacteriaceae</taxon>
        <taxon>Halobacterium</taxon>
    </lineage>
</organism>
<dbReference type="AlphaFoldDB" id="A0A1I0PC73"/>
<protein>
    <submittedName>
        <fullName evidence="1">Competence protein ComEA</fullName>
    </submittedName>
</protein>
<dbReference type="STRING" id="355548.SAMN04487945_1574"/>
<evidence type="ECO:0000313" key="1">
    <source>
        <dbReference type="EMBL" id="SEW11792.1"/>
    </source>
</evidence>
<evidence type="ECO:0000313" key="2">
    <source>
        <dbReference type="Proteomes" id="UP000198518"/>
    </source>
</evidence>
<sequence>MSDADAAQPDPRTEMEARGWRVVYKSHDVMAKYNACYNVEYNGDRIAPPAADDLGIPLGEVWVTEFLEPYEKYVLHHELAEIEARADGLGVEAAHERALEADRAAWGDDDPGYQEFVTEINLVPPGRVTALPGCDEELFDAIKRNRPYCDIEELRAVPGVDDDRFDALSDAFWCFDCDL</sequence>